<evidence type="ECO:0000256" key="1">
    <source>
        <dbReference type="SAM" id="MobiDB-lite"/>
    </source>
</evidence>
<feature type="compositionally biased region" description="Gly residues" evidence="1">
    <location>
        <begin position="1"/>
        <end position="10"/>
    </location>
</feature>
<reference evidence="2 3" key="1">
    <citation type="submission" date="2018-03" db="EMBL/GenBank/DDBJ databases">
        <title>Genomic Encyclopedia of Type Strains, Phase III (KMG-III): the genomes of soil and plant-associated and newly described type strains.</title>
        <authorList>
            <person name="Whitman W."/>
        </authorList>
    </citation>
    <scope>NUCLEOTIDE SEQUENCE [LARGE SCALE GENOMIC DNA]</scope>
    <source>
        <strain evidence="2 3">CGMCC 4.7125</strain>
    </source>
</reference>
<dbReference type="RefSeq" id="WP_181193504.1">
    <property type="nucleotide sequence ID" value="NZ_PVNH01000016.1"/>
</dbReference>
<feature type="compositionally biased region" description="Low complexity" evidence="1">
    <location>
        <begin position="16"/>
        <end position="31"/>
    </location>
</feature>
<dbReference type="EMBL" id="PVNH01000016">
    <property type="protein sequence ID" value="PRX43316.1"/>
    <property type="molecule type" value="Genomic_DNA"/>
</dbReference>
<organism evidence="2 3">
    <name type="scientific">Prauserella shujinwangii</name>
    <dbReference type="NCBI Taxonomy" id="1453103"/>
    <lineage>
        <taxon>Bacteria</taxon>
        <taxon>Bacillati</taxon>
        <taxon>Actinomycetota</taxon>
        <taxon>Actinomycetes</taxon>
        <taxon>Pseudonocardiales</taxon>
        <taxon>Pseudonocardiaceae</taxon>
        <taxon>Prauserella</taxon>
    </lineage>
</organism>
<evidence type="ECO:0000313" key="3">
    <source>
        <dbReference type="Proteomes" id="UP000238362"/>
    </source>
</evidence>
<dbReference type="Proteomes" id="UP000238362">
    <property type="component" value="Unassembled WGS sequence"/>
</dbReference>
<keyword evidence="3" id="KW-1185">Reference proteome</keyword>
<comment type="caution">
    <text evidence="2">The sequence shown here is derived from an EMBL/GenBank/DDBJ whole genome shotgun (WGS) entry which is preliminary data.</text>
</comment>
<accession>A0A2T0LKJ2</accession>
<sequence>MDGDNVGPGGSWPEIRMPASADGAARAATGRGEWEDHPVVIPLPRRSPENLG</sequence>
<name>A0A2T0LKJ2_9PSEU</name>
<protein>
    <submittedName>
        <fullName evidence="2">Uncharacterized protein</fullName>
    </submittedName>
</protein>
<evidence type="ECO:0000313" key="2">
    <source>
        <dbReference type="EMBL" id="PRX43316.1"/>
    </source>
</evidence>
<proteinExistence type="predicted"/>
<feature type="region of interest" description="Disordered" evidence="1">
    <location>
        <begin position="1"/>
        <end position="52"/>
    </location>
</feature>
<dbReference type="AlphaFoldDB" id="A0A2T0LKJ2"/>
<gene>
    <name evidence="2" type="ORF">B0I33_11649</name>
</gene>